<keyword evidence="4" id="KW-1185">Reference proteome</keyword>
<feature type="transmembrane region" description="Helical" evidence="2">
    <location>
        <begin position="33"/>
        <end position="59"/>
    </location>
</feature>
<keyword evidence="2" id="KW-0472">Membrane</keyword>
<organism evidence="3 4">
    <name type="scientific">Ataeniobius toweri</name>
    <dbReference type="NCBI Taxonomy" id="208326"/>
    <lineage>
        <taxon>Eukaryota</taxon>
        <taxon>Metazoa</taxon>
        <taxon>Chordata</taxon>
        <taxon>Craniata</taxon>
        <taxon>Vertebrata</taxon>
        <taxon>Euteleostomi</taxon>
        <taxon>Actinopterygii</taxon>
        <taxon>Neopterygii</taxon>
        <taxon>Teleostei</taxon>
        <taxon>Neoteleostei</taxon>
        <taxon>Acanthomorphata</taxon>
        <taxon>Ovalentaria</taxon>
        <taxon>Atherinomorphae</taxon>
        <taxon>Cyprinodontiformes</taxon>
        <taxon>Goodeidae</taxon>
        <taxon>Ataeniobius</taxon>
    </lineage>
</organism>
<dbReference type="Proteomes" id="UP001345963">
    <property type="component" value="Unassembled WGS sequence"/>
</dbReference>
<protein>
    <submittedName>
        <fullName evidence="3">Uncharacterized protein</fullName>
    </submittedName>
</protein>
<dbReference type="EMBL" id="JAHUTI010042039">
    <property type="protein sequence ID" value="MED6246092.1"/>
    <property type="molecule type" value="Genomic_DNA"/>
</dbReference>
<reference evidence="3 4" key="1">
    <citation type="submission" date="2021-07" db="EMBL/GenBank/DDBJ databases">
        <authorList>
            <person name="Palmer J.M."/>
        </authorList>
    </citation>
    <scope>NUCLEOTIDE SEQUENCE [LARGE SCALE GENOMIC DNA]</scope>
    <source>
        <strain evidence="3 4">AT_MEX2019</strain>
        <tissue evidence="3">Muscle</tissue>
    </source>
</reference>
<gene>
    <name evidence="3" type="ORF">ATANTOWER_012749</name>
</gene>
<evidence type="ECO:0000256" key="1">
    <source>
        <dbReference type="SAM" id="MobiDB-lite"/>
    </source>
</evidence>
<evidence type="ECO:0000313" key="3">
    <source>
        <dbReference type="EMBL" id="MED6246092.1"/>
    </source>
</evidence>
<comment type="caution">
    <text evidence="3">The sequence shown here is derived from an EMBL/GenBank/DDBJ whole genome shotgun (WGS) entry which is preliminary data.</text>
</comment>
<name>A0ABU7B6C6_9TELE</name>
<evidence type="ECO:0000256" key="2">
    <source>
        <dbReference type="SAM" id="Phobius"/>
    </source>
</evidence>
<keyword evidence="2" id="KW-1133">Transmembrane helix</keyword>
<accession>A0ABU7B6C6</accession>
<evidence type="ECO:0000313" key="4">
    <source>
        <dbReference type="Proteomes" id="UP001345963"/>
    </source>
</evidence>
<proteinExistence type="predicted"/>
<feature type="region of interest" description="Disordered" evidence="1">
    <location>
        <begin position="69"/>
        <end position="97"/>
    </location>
</feature>
<sequence>MPELLLHHLPLRLPYSCKLPSVHPPTNLPNLPMLTYIFFFFIFYTAYSIVGHGGAFAYLKRSTGKRLGTPWTGRQSITGQHRDTQNKQPRTHPFTPKGNLERPINLTVMFWTVGGSWSTR</sequence>
<keyword evidence="2" id="KW-0812">Transmembrane</keyword>